<evidence type="ECO:0000256" key="5">
    <source>
        <dbReference type="ARBA" id="ARBA00023002"/>
    </source>
</evidence>
<dbReference type="Proteomes" id="UP001470230">
    <property type="component" value="Unassembled WGS sequence"/>
</dbReference>
<dbReference type="InterPro" id="IPR001670">
    <property type="entry name" value="ADH_Fe/GldA"/>
</dbReference>
<sequence>MMKWIWQNTTQVGFGVNAVKDHLNKFIKPKSKVLCTFGGGSIDKNGCRSDVNEALRALGCEVKWEGGIPANPEYERLMEIVQIVREFQPNILLAVGGGSVIDGTKFICCAATLSSTEDAWDYIMYKHQEPEQTYKFGTVLTIPATGSEWNNGFVISRRETGWKIESAFPSTYPVFSLIDPRYTMTLPARQLRNGVFDGFTHVIDQLLYPTKNPMCDDFFFSILKELVEIGPDVIKENSSLELHERLIVACSFALNYIFSFGKEAYWEIHIIGHQLTAKYGIDHGATLAMVMPTFLESQIEERKEIYAKTAESVFGEKEGTIEQKAVALINHIRKFIRKLGLPETVSAWDGSKIENGDVDLVTENIFTQSTDGKPFGYKDCCTKELVHKVLEKVIV</sequence>
<evidence type="ECO:0000259" key="7">
    <source>
        <dbReference type="Pfam" id="PF25137"/>
    </source>
</evidence>
<evidence type="ECO:0000313" key="9">
    <source>
        <dbReference type="Proteomes" id="UP001470230"/>
    </source>
</evidence>
<dbReference type="Gene3D" id="3.40.50.1970">
    <property type="match status" value="1"/>
</dbReference>
<dbReference type="InterPro" id="IPR018211">
    <property type="entry name" value="ADH_Fe_CS"/>
</dbReference>
<keyword evidence="3" id="KW-0418">Kinase</keyword>
<evidence type="ECO:0000313" key="8">
    <source>
        <dbReference type="EMBL" id="KAK8890002.1"/>
    </source>
</evidence>
<name>A0ABR2KFY4_9EUKA</name>
<dbReference type="CDD" id="cd08187">
    <property type="entry name" value="BDH"/>
    <property type="match status" value="1"/>
</dbReference>
<feature type="domain" description="Alcohol dehydrogenase iron-type/glycerol dehydrogenase GldA" evidence="6">
    <location>
        <begin position="10"/>
        <end position="180"/>
    </location>
</feature>
<dbReference type="InterPro" id="IPR044731">
    <property type="entry name" value="BDH-like"/>
</dbReference>
<reference evidence="8 9" key="1">
    <citation type="submission" date="2024-04" db="EMBL/GenBank/DDBJ databases">
        <title>Tritrichomonas musculus Genome.</title>
        <authorList>
            <person name="Alves-Ferreira E."/>
            <person name="Grigg M."/>
            <person name="Lorenzi H."/>
            <person name="Galac M."/>
        </authorList>
    </citation>
    <scope>NUCLEOTIDE SEQUENCE [LARGE SCALE GENOMIC DNA]</scope>
    <source>
        <strain evidence="8 9">EAF2021</strain>
    </source>
</reference>
<dbReference type="Gene3D" id="1.20.1090.10">
    <property type="entry name" value="Dehydroquinate synthase-like - alpha domain"/>
    <property type="match status" value="1"/>
</dbReference>
<keyword evidence="9" id="KW-1185">Reference proteome</keyword>
<dbReference type="InterPro" id="IPR023000">
    <property type="entry name" value="Shikimate_kinase_CS"/>
</dbReference>
<organism evidence="8 9">
    <name type="scientific">Tritrichomonas musculus</name>
    <dbReference type="NCBI Taxonomy" id="1915356"/>
    <lineage>
        <taxon>Eukaryota</taxon>
        <taxon>Metamonada</taxon>
        <taxon>Parabasalia</taxon>
        <taxon>Tritrichomonadida</taxon>
        <taxon>Tritrichomonadidae</taxon>
        <taxon>Tritrichomonas</taxon>
    </lineage>
</organism>
<keyword evidence="2" id="KW-0547">Nucleotide-binding</keyword>
<gene>
    <name evidence="8" type="ORF">M9Y10_034761</name>
</gene>
<evidence type="ECO:0000259" key="6">
    <source>
        <dbReference type="Pfam" id="PF00465"/>
    </source>
</evidence>
<dbReference type="PANTHER" id="PTHR43633">
    <property type="entry name" value="ALCOHOL DEHYDROGENASE YQHD"/>
    <property type="match status" value="1"/>
</dbReference>
<comment type="caution">
    <text evidence="8">The sequence shown here is derived from an EMBL/GenBank/DDBJ whole genome shotgun (WGS) entry which is preliminary data.</text>
</comment>
<keyword evidence="1" id="KW-0808">Transferase</keyword>
<proteinExistence type="predicted"/>
<dbReference type="PROSITE" id="PS01128">
    <property type="entry name" value="SHIKIMATE_KINASE"/>
    <property type="match status" value="1"/>
</dbReference>
<keyword evidence="4" id="KW-0067">ATP-binding</keyword>
<evidence type="ECO:0000256" key="2">
    <source>
        <dbReference type="ARBA" id="ARBA00022741"/>
    </source>
</evidence>
<dbReference type="PROSITE" id="PS00060">
    <property type="entry name" value="ADH_IRON_2"/>
    <property type="match status" value="1"/>
</dbReference>
<dbReference type="EMBL" id="JAPFFF010000005">
    <property type="protein sequence ID" value="KAK8890002.1"/>
    <property type="molecule type" value="Genomic_DNA"/>
</dbReference>
<dbReference type="SUPFAM" id="SSF56796">
    <property type="entry name" value="Dehydroquinate synthase-like"/>
    <property type="match status" value="1"/>
</dbReference>
<keyword evidence="5" id="KW-0560">Oxidoreductase</keyword>
<evidence type="ECO:0008006" key="10">
    <source>
        <dbReference type="Google" id="ProtNLM"/>
    </source>
</evidence>
<dbReference type="Pfam" id="PF25137">
    <property type="entry name" value="ADH_Fe_C"/>
    <property type="match status" value="1"/>
</dbReference>
<accession>A0ABR2KFY4</accession>
<dbReference type="InterPro" id="IPR056798">
    <property type="entry name" value="ADH_Fe_C"/>
</dbReference>
<evidence type="ECO:0000256" key="4">
    <source>
        <dbReference type="ARBA" id="ARBA00022840"/>
    </source>
</evidence>
<evidence type="ECO:0000256" key="1">
    <source>
        <dbReference type="ARBA" id="ARBA00022679"/>
    </source>
</evidence>
<dbReference type="PANTHER" id="PTHR43633:SF1">
    <property type="entry name" value="ALCOHOL DEHYDROGENASE YQHD"/>
    <property type="match status" value="1"/>
</dbReference>
<dbReference type="Pfam" id="PF00465">
    <property type="entry name" value="Fe-ADH"/>
    <property type="match status" value="1"/>
</dbReference>
<protein>
    <recommendedName>
        <fullName evidence="10">Alcohol dehydrogenase, iron-containing family protein</fullName>
    </recommendedName>
</protein>
<evidence type="ECO:0000256" key="3">
    <source>
        <dbReference type="ARBA" id="ARBA00022777"/>
    </source>
</evidence>
<feature type="domain" description="Fe-containing alcohol dehydrogenase-like C-terminal" evidence="7">
    <location>
        <begin position="196"/>
        <end position="346"/>
    </location>
</feature>